<evidence type="ECO:0000256" key="2">
    <source>
        <dbReference type="SAM" id="MobiDB-lite"/>
    </source>
</evidence>
<name>A0A1T2L3B9_9GAMM</name>
<dbReference type="EMBL" id="MPRK01000120">
    <property type="protein sequence ID" value="OOZ39605.1"/>
    <property type="molecule type" value="Genomic_DNA"/>
</dbReference>
<dbReference type="InterPro" id="IPR018389">
    <property type="entry name" value="DctP_fam"/>
</dbReference>
<feature type="region of interest" description="Disordered" evidence="2">
    <location>
        <begin position="61"/>
        <end position="80"/>
    </location>
</feature>
<protein>
    <submittedName>
        <fullName evidence="3">Uncharacterized protein</fullName>
    </submittedName>
</protein>
<keyword evidence="1" id="KW-0732">Signal</keyword>
<sequence>MAATVLKVGLIDPPGHIDVQASERMAQRVAEMTAGEVKLEIYPAAQLGRASDMLMGLKPGTVDRCAPRRENRRRVVPGSH</sequence>
<dbReference type="GO" id="GO:0055085">
    <property type="term" value="P:transmembrane transport"/>
    <property type="evidence" value="ECO:0007669"/>
    <property type="project" value="InterPro"/>
</dbReference>
<dbReference type="Proteomes" id="UP000190198">
    <property type="component" value="Unassembled WGS sequence"/>
</dbReference>
<organism evidence="3 4">
    <name type="scientific">Solemya elarraichensis gill symbiont</name>
    <dbReference type="NCBI Taxonomy" id="1918949"/>
    <lineage>
        <taxon>Bacteria</taxon>
        <taxon>Pseudomonadati</taxon>
        <taxon>Pseudomonadota</taxon>
        <taxon>Gammaproteobacteria</taxon>
        <taxon>sulfur-oxidizing symbionts</taxon>
    </lineage>
</organism>
<accession>A0A1T2L3B9</accession>
<reference evidence="3 4" key="1">
    <citation type="submission" date="2016-11" db="EMBL/GenBank/DDBJ databases">
        <title>Mixed transmission modes and dynamic genome evolution in an obligate animal-bacterial symbiosis.</title>
        <authorList>
            <person name="Russell S.L."/>
            <person name="Corbett-Detig R.B."/>
            <person name="Cavanaugh C.M."/>
        </authorList>
    </citation>
    <scope>NUCLEOTIDE SEQUENCE [LARGE SCALE GENOMIC DNA]</scope>
    <source>
        <strain evidence="3">Sp-SM6</strain>
    </source>
</reference>
<evidence type="ECO:0000313" key="3">
    <source>
        <dbReference type="EMBL" id="OOZ39605.1"/>
    </source>
</evidence>
<dbReference type="AlphaFoldDB" id="A0A1T2L3B9"/>
<comment type="caution">
    <text evidence="3">The sequence shown here is derived from an EMBL/GenBank/DDBJ whole genome shotgun (WGS) entry which is preliminary data.</text>
</comment>
<dbReference type="InterPro" id="IPR038404">
    <property type="entry name" value="TRAP_DctP_sf"/>
</dbReference>
<evidence type="ECO:0000313" key="4">
    <source>
        <dbReference type="Proteomes" id="UP000190198"/>
    </source>
</evidence>
<dbReference type="Gene3D" id="3.40.190.170">
    <property type="entry name" value="Bacterial extracellular solute-binding protein, family 7"/>
    <property type="match status" value="1"/>
</dbReference>
<dbReference type="Pfam" id="PF03480">
    <property type="entry name" value="DctP"/>
    <property type="match status" value="1"/>
</dbReference>
<proteinExistence type="predicted"/>
<keyword evidence="4" id="KW-1185">Reference proteome</keyword>
<evidence type="ECO:0000256" key="1">
    <source>
        <dbReference type="ARBA" id="ARBA00022729"/>
    </source>
</evidence>
<feature type="compositionally biased region" description="Basic residues" evidence="2">
    <location>
        <begin position="70"/>
        <end position="80"/>
    </location>
</feature>
<gene>
    <name evidence="3" type="ORF">BOW52_07075</name>
</gene>